<proteinExistence type="predicted"/>
<protein>
    <submittedName>
        <fullName evidence="1">Uncharacterized protein</fullName>
    </submittedName>
</protein>
<dbReference type="EMBL" id="JAQNDL010000003">
    <property type="protein sequence ID" value="MDC0720684.1"/>
    <property type="molecule type" value="Genomic_DNA"/>
</dbReference>
<evidence type="ECO:0000313" key="1">
    <source>
        <dbReference type="EMBL" id="MDC0720684.1"/>
    </source>
</evidence>
<gene>
    <name evidence="1" type="ORF">POL25_27515</name>
</gene>
<comment type="caution">
    <text evidence="1">The sequence shown here is derived from an EMBL/GenBank/DDBJ whole genome shotgun (WGS) entry which is preliminary data.</text>
</comment>
<dbReference type="RefSeq" id="WP_272089194.1">
    <property type="nucleotide sequence ID" value="NZ_JAQNDL010000003.1"/>
</dbReference>
<accession>A0ABT5E5R5</accession>
<evidence type="ECO:0000313" key="2">
    <source>
        <dbReference type="Proteomes" id="UP001221686"/>
    </source>
</evidence>
<name>A0ABT5E5R5_9BACT</name>
<keyword evidence="2" id="KW-1185">Reference proteome</keyword>
<reference evidence="1 2" key="1">
    <citation type="submission" date="2022-11" db="EMBL/GenBank/DDBJ databases">
        <title>Minimal conservation of predation-associated metabolite biosynthetic gene clusters underscores biosynthetic potential of Myxococcota including descriptions for ten novel species: Archangium lansinium sp. nov., Myxococcus landrumus sp. nov., Nannocystis bai.</title>
        <authorList>
            <person name="Ahearne A."/>
            <person name="Stevens C."/>
            <person name="Dowd S."/>
        </authorList>
    </citation>
    <scope>NUCLEOTIDE SEQUENCE [LARGE SCALE GENOMIC DNA]</scope>
    <source>
        <strain evidence="1 2">BB15-2</strain>
    </source>
</reference>
<dbReference type="Proteomes" id="UP001221686">
    <property type="component" value="Unassembled WGS sequence"/>
</dbReference>
<sequence length="112" mass="12454">MKKKPSWDEVRPGVWILGTDAAHVSIELTRAGRFNVSGRGGPAVELDAATFAEAAAAGERALLVEWPRLHRRLKRRRREQLALPAVLHTELVELAVEALLRMAHVDAFTPEE</sequence>
<organism evidence="1 2">
    <name type="scientific">Nannocystis bainbridge</name>
    <dbReference type="NCBI Taxonomy" id="2995303"/>
    <lineage>
        <taxon>Bacteria</taxon>
        <taxon>Pseudomonadati</taxon>
        <taxon>Myxococcota</taxon>
        <taxon>Polyangia</taxon>
        <taxon>Nannocystales</taxon>
        <taxon>Nannocystaceae</taxon>
        <taxon>Nannocystis</taxon>
    </lineage>
</organism>